<evidence type="ECO:0000256" key="5">
    <source>
        <dbReference type="ARBA" id="ARBA00022801"/>
    </source>
</evidence>
<evidence type="ECO:0000256" key="6">
    <source>
        <dbReference type="ARBA" id="ARBA00022884"/>
    </source>
</evidence>
<keyword evidence="5" id="KW-0378">Hydrolase</keyword>
<dbReference type="GO" id="GO:0032196">
    <property type="term" value="P:transposition"/>
    <property type="evidence" value="ECO:0007669"/>
    <property type="project" value="UniProtKB-KW"/>
</dbReference>
<evidence type="ECO:0000256" key="7">
    <source>
        <dbReference type="ARBA" id="ARBA00048173"/>
    </source>
</evidence>
<feature type="compositionally biased region" description="Low complexity" evidence="10">
    <location>
        <begin position="802"/>
        <end position="813"/>
    </location>
</feature>
<dbReference type="GO" id="GO:0003964">
    <property type="term" value="F:RNA-directed DNA polymerase activity"/>
    <property type="evidence" value="ECO:0007669"/>
    <property type="project" value="UniProtKB-EC"/>
</dbReference>
<dbReference type="GO" id="GO:0005634">
    <property type="term" value="C:nucleus"/>
    <property type="evidence" value="ECO:0007669"/>
    <property type="project" value="UniProtKB-ARBA"/>
</dbReference>
<evidence type="ECO:0000256" key="1">
    <source>
        <dbReference type="ARBA" id="ARBA00022578"/>
    </source>
</evidence>
<dbReference type="PANTHER" id="PTHR42648">
    <property type="entry name" value="TRANSPOSASE, PUTATIVE-RELATED"/>
    <property type="match status" value="1"/>
</dbReference>
<organism evidence="13 14">
    <name type="scientific">Ganoderma sinense ZZ0214-1</name>
    <dbReference type="NCBI Taxonomy" id="1077348"/>
    <lineage>
        <taxon>Eukaryota</taxon>
        <taxon>Fungi</taxon>
        <taxon>Dikarya</taxon>
        <taxon>Basidiomycota</taxon>
        <taxon>Agaricomycotina</taxon>
        <taxon>Agaricomycetes</taxon>
        <taxon>Polyporales</taxon>
        <taxon>Polyporaceae</taxon>
        <taxon>Ganoderma</taxon>
    </lineage>
</organism>
<reference evidence="13 14" key="1">
    <citation type="journal article" date="2015" name="Sci. Rep.">
        <title>Chromosome-level genome map provides insights into diverse defense mechanisms in the medicinal fungus Ganoderma sinense.</title>
        <authorList>
            <person name="Zhu Y."/>
            <person name="Xu J."/>
            <person name="Sun C."/>
            <person name="Zhou S."/>
            <person name="Xu H."/>
            <person name="Nelson D.R."/>
            <person name="Qian J."/>
            <person name="Song J."/>
            <person name="Luo H."/>
            <person name="Xiang L."/>
            <person name="Li Y."/>
            <person name="Xu Z."/>
            <person name="Ji A."/>
            <person name="Wang L."/>
            <person name="Lu S."/>
            <person name="Hayward A."/>
            <person name="Sun W."/>
            <person name="Li X."/>
            <person name="Schwartz D.C."/>
            <person name="Wang Y."/>
            <person name="Chen S."/>
        </authorList>
    </citation>
    <scope>NUCLEOTIDE SEQUENCE [LARGE SCALE GENOMIC DNA]</scope>
    <source>
        <strain evidence="13 14">ZZ0214-1</strain>
    </source>
</reference>
<evidence type="ECO:0000313" key="14">
    <source>
        <dbReference type="Proteomes" id="UP000230002"/>
    </source>
</evidence>
<accession>A0A2G8S5W1</accession>
<evidence type="ECO:0000259" key="11">
    <source>
        <dbReference type="PROSITE" id="PS50158"/>
    </source>
</evidence>
<evidence type="ECO:0000313" key="13">
    <source>
        <dbReference type="EMBL" id="PIL29151.1"/>
    </source>
</evidence>
<dbReference type="EMBL" id="AYKW01000023">
    <property type="protein sequence ID" value="PIL29151.1"/>
    <property type="molecule type" value="Genomic_DNA"/>
</dbReference>
<feature type="region of interest" description="Disordered" evidence="10">
    <location>
        <begin position="761"/>
        <end position="937"/>
    </location>
</feature>
<gene>
    <name evidence="13" type="ORF">GSI_09200</name>
</gene>
<feature type="compositionally biased region" description="Basic and acidic residues" evidence="10">
    <location>
        <begin position="923"/>
        <end position="935"/>
    </location>
</feature>
<keyword evidence="1" id="KW-0815">Transposition</keyword>
<keyword evidence="2" id="KW-0645">Protease</keyword>
<dbReference type="GO" id="GO:0015074">
    <property type="term" value="P:DNA integration"/>
    <property type="evidence" value="ECO:0007669"/>
    <property type="project" value="InterPro"/>
</dbReference>
<evidence type="ECO:0000259" key="12">
    <source>
        <dbReference type="PROSITE" id="PS50994"/>
    </source>
</evidence>
<keyword evidence="14" id="KW-1185">Reference proteome</keyword>
<keyword evidence="3" id="KW-0479">Metal-binding</keyword>
<keyword evidence="9" id="KW-0863">Zinc-finger</keyword>
<feature type="domain" description="Integrase catalytic" evidence="12">
    <location>
        <begin position="533"/>
        <end position="704"/>
    </location>
</feature>
<feature type="compositionally biased region" description="Polar residues" evidence="10">
    <location>
        <begin position="684"/>
        <end position="694"/>
    </location>
</feature>
<dbReference type="Pfam" id="PF22936">
    <property type="entry name" value="Pol_BBD"/>
    <property type="match status" value="1"/>
</dbReference>
<dbReference type="InterPro" id="IPR036397">
    <property type="entry name" value="RNaseH_sf"/>
</dbReference>
<keyword evidence="9" id="KW-0862">Zinc</keyword>
<dbReference type="Pfam" id="PF00665">
    <property type="entry name" value="rve"/>
    <property type="match status" value="1"/>
</dbReference>
<dbReference type="InterPro" id="IPR025724">
    <property type="entry name" value="GAG-pre-integrase_dom"/>
</dbReference>
<dbReference type="SUPFAM" id="SSF53098">
    <property type="entry name" value="Ribonuclease H-like"/>
    <property type="match status" value="1"/>
</dbReference>
<dbReference type="InterPro" id="IPR043502">
    <property type="entry name" value="DNA/RNA_pol_sf"/>
</dbReference>
<dbReference type="STRING" id="1077348.A0A2G8S5W1"/>
<dbReference type="PANTHER" id="PTHR42648:SF24">
    <property type="entry name" value="INTEGRASE CATALYTIC DOMAIN-CONTAINING PROTEIN"/>
    <property type="match status" value="1"/>
</dbReference>
<evidence type="ECO:0000256" key="10">
    <source>
        <dbReference type="SAM" id="MobiDB-lite"/>
    </source>
</evidence>
<feature type="region of interest" description="Disordered" evidence="10">
    <location>
        <begin position="684"/>
        <end position="708"/>
    </location>
</feature>
<protein>
    <submittedName>
        <fullName evidence="13">Transcription factor</fullName>
    </submittedName>
</protein>
<dbReference type="PROSITE" id="PS50994">
    <property type="entry name" value="INTEGRASE"/>
    <property type="match status" value="1"/>
</dbReference>
<dbReference type="OrthoDB" id="2752444at2759"/>
<sequence>MADIHQINPDPSSHTESRSNVKIPALIEDGSNWVLYKAQFLTVVQSKGLRRYLEGRERQPRQPTAPGVDSDADERYETALDKWMGNHATIKSLLLQTVPESLKLDIATKTRADEAWQILTSKYDNQGDFVQVNILARMQQLRCEEGADPRPVLAQLARLRSEYATAGGILPDDQYKVHILTILPSSYRPAIRAIQASARSAQIPLTPTALIEAITEIARDEHAMDGDATNPSAMAARNIQCYNCHKDGHTKAECWSKGGGREGQGPRRRRKGKGKGRDSREGGTSNKSGESANVAQGGVQAGTSDNSNTLHAYTFWEEESASISIDFSNVSAQRLPINRFTRLLDSGASRHFEPCRENFLTFRDIEPIPIQSADGRTFHATGEGNVRIALSYGTREIDEFTLCRVLYAPSMPVSLISVSCLANAGFQVHFSQDGCHLTSPAGKLSHTIPARQGLYHIRGVEPVATAQAPETAAATLSDLEFHRRMGHAYPPILRKMIADGAVTGIELDSTAETKFCEVCQQAKQAREPFPKARSSPPSTRYGQRVHTDVWGKATVRTWDGKEYYITFLDDYSDEAVVSLMRNKSDALARYRAYEAWAKVHRGVTAIEELQSDRGGEYTGHEFTAHLESQGTGRRLTAHDSPQQNGKGERLNRTTAEHARALLFDARLPKFLWGEAVLHSTWCRNRTTSKNTPGSTPHELATGEKPDLSQLPRFGATVWVHQEGVGKLDPKSKPGRWVGFDLESKGHRIYWPERRTVSVERNVRFEPNDGASTTVGTQLEGEHVPDDDLRASTPPQPNPEPNTQPNEPSSSSDPPSTPPISPPQPSEPSPPIVTPEPPNEPSPRSVPEPPRPERGQAESSTPETTEQTSRPKRNRKPTQWIRDLQAGVGTTGGRGAQRVPKSILGDSARAAVQHEDERELEGEPQERCDGRGEPKDYSGCADEAAVDGGAHQSTPTVFALAAMSSDDEPPYRDAMAGPDREKWREAMEEELDRISQMETYELVEAPPGANIVGSVWALRKKRDENNVVTKFKARLCAQGFSQIPGVDFDKTASPTARPSSFRLVLALANANDWEIHQIDFKNAYLNGDLNETIYMRQPRGFEAPGRTHLVWRLKKALYGLKQAGLQWYRKVCALMDEIGLTRSDYDPGVFFCFDDGAVIIIVVHVDDCTLVTNSTRLMVALKGQLRARYEIVDLGEIKWLLGFEIRRDRTARTISLSQAAYIDTILARFSMSDALTITIPLDPHSNLFNYTLDDEIRDEMRHIPYAQLVGSLMYAAVGTRPDIAFAVSTLARFMADPAPLHWEAAKRILRYLKGTRDAVLSFGSSSDGLLGYSDADFAQQAHRHSISGYAFLFNGGAISWRSSKQPILALSTPEAEYIAASDASREAVWLRNLYIELTAPSPSPMVLYCDNTSAIDIAHNGDVFHARTKHIDIRYHHIRELIARKIITLLHCPTNDMAADLLTKPLPGPKLKALSFMLGLRQA</sequence>
<feature type="compositionally biased region" description="Polar residues" evidence="10">
    <location>
        <begin position="284"/>
        <end position="294"/>
    </location>
</feature>
<evidence type="ECO:0000256" key="4">
    <source>
        <dbReference type="ARBA" id="ARBA00022750"/>
    </source>
</evidence>
<dbReference type="InterPro" id="IPR054722">
    <property type="entry name" value="PolX-like_BBD"/>
</dbReference>
<dbReference type="InterPro" id="IPR012337">
    <property type="entry name" value="RNaseH-like_sf"/>
</dbReference>
<dbReference type="InterPro" id="IPR057670">
    <property type="entry name" value="SH3_retrovirus"/>
</dbReference>
<dbReference type="InterPro" id="IPR039537">
    <property type="entry name" value="Retrotran_Ty1/copia-like"/>
</dbReference>
<feature type="compositionally biased region" description="Pro residues" evidence="10">
    <location>
        <begin position="814"/>
        <end position="848"/>
    </location>
</feature>
<dbReference type="Pfam" id="PF13976">
    <property type="entry name" value="gag_pre-integrs"/>
    <property type="match status" value="1"/>
</dbReference>
<feature type="region of interest" description="Disordered" evidence="10">
    <location>
        <begin position="627"/>
        <end position="650"/>
    </location>
</feature>
<dbReference type="GO" id="GO:0004190">
    <property type="term" value="F:aspartic-type endopeptidase activity"/>
    <property type="evidence" value="ECO:0007669"/>
    <property type="project" value="UniProtKB-KW"/>
</dbReference>
<proteinExistence type="predicted"/>
<dbReference type="Pfam" id="PF25597">
    <property type="entry name" value="SH3_retrovirus"/>
    <property type="match status" value="1"/>
</dbReference>
<dbReference type="Pfam" id="PF07727">
    <property type="entry name" value="RVT_2"/>
    <property type="match status" value="1"/>
</dbReference>
<dbReference type="InterPro" id="IPR001878">
    <property type="entry name" value="Znf_CCHC"/>
</dbReference>
<dbReference type="SUPFAM" id="SSF56672">
    <property type="entry name" value="DNA/RNA polymerases"/>
    <property type="match status" value="1"/>
</dbReference>
<dbReference type="InterPro" id="IPR001584">
    <property type="entry name" value="Integrase_cat-core"/>
</dbReference>
<evidence type="ECO:0000256" key="9">
    <source>
        <dbReference type="PROSITE-ProRule" id="PRU00047"/>
    </source>
</evidence>
<comment type="caution">
    <text evidence="13">The sequence shown here is derived from an EMBL/GenBank/DDBJ whole genome shotgun (WGS) entry which is preliminary data.</text>
</comment>
<comment type="catalytic activity">
    <reaction evidence="7">
        <text>DNA(n) + a 2'-deoxyribonucleoside 5'-triphosphate = DNA(n+1) + diphosphate</text>
        <dbReference type="Rhea" id="RHEA:22508"/>
        <dbReference type="Rhea" id="RHEA-COMP:17339"/>
        <dbReference type="Rhea" id="RHEA-COMP:17340"/>
        <dbReference type="ChEBI" id="CHEBI:33019"/>
        <dbReference type="ChEBI" id="CHEBI:61560"/>
        <dbReference type="ChEBI" id="CHEBI:173112"/>
        <dbReference type="EC" id="2.7.7.49"/>
    </reaction>
</comment>
<evidence type="ECO:0000256" key="8">
    <source>
        <dbReference type="ARBA" id="ARBA00049244"/>
    </source>
</evidence>
<evidence type="ECO:0000256" key="3">
    <source>
        <dbReference type="ARBA" id="ARBA00022723"/>
    </source>
</evidence>
<evidence type="ECO:0000256" key="2">
    <source>
        <dbReference type="ARBA" id="ARBA00022670"/>
    </source>
</evidence>
<keyword evidence="4" id="KW-0064">Aspartyl protease</keyword>
<keyword evidence="6" id="KW-0694">RNA-binding</keyword>
<feature type="compositionally biased region" description="Basic and acidic residues" evidence="10">
    <location>
        <begin position="779"/>
        <end position="789"/>
    </location>
</feature>
<feature type="region of interest" description="Disordered" evidence="10">
    <location>
        <begin position="252"/>
        <end position="305"/>
    </location>
</feature>
<dbReference type="PROSITE" id="PS50158">
    <property type="entry name" value="ZF_CCHC"/>
    <property type="match status" value="1"/>
</dbReference>
<feature type="compositionally biased region" description="Low complexity" evidence="10">
    <location>
        <begin position="857"/>
        <end position="867"/>
    </location>
</feature>
<dbReference type="Pfam" id="PF14223">
    <property type="entry name" value="Retrotran_gag_2"/>
    <property type="match status" value="1"/>
</dbReference>
<dbReference type="InterPro" id="IPR013103">
    <property type="entry name" value="RVT_2"/>
</dbReference>
<dbReference type="GO" id="GO:0008270">
    <property type="term" value="F:zinc ion binding"/>
    <property type="evidence" value="ECO:0007669"/>
    <property type="project" value="UniProtKB-KW"/>
</dbReference>
<comment type="catalytic activity">
    <reaction evidence="8">
        <text>DNA(n) + a 2'-deoxyribonucleoside 5'-triphosphate = DNA(n+1) + diphosphate</text>
        <dbReference type="Rhea" id="RHEA:22508"/>
        <dbReference type="Rhea" id="RHEA-COMP:17339"/>
        <dbReference type="Rhea" id="RHEA-COMP:17340"/>
        <dbReference type="ChEBI" id="CHEBI:33019"/>
        <dbReference type="ChEBI" id="CHEBI:61560"/>
        <dbReference type="ChEBI" id="CHEBI:173112"/>
        <dbReference type="EC" id="2.7.7.7"/>
    </reaction>
</comment>
<dbReference type="CDD" id="cd09272">
    <property type="entry name" value="RNase_HI_RT_Ty1"/>
    <property type="match status" value="1"/>
</dbReference>
<dbReference type="GO" id="GO:0003887">
    <property type="term" value="F:DNA-directed DNA polymerase activity"/>
    <property type="evidence" value="ECO:0007669"/>
    <property type="project" value="UniProtKB-EC"/>
</dbReference>
<dbReference type="GO" id="GO:0003723">
    <property type="term" value="F:RNA binding"/>
    <property type="evidence" value="ECO:0007669"/>
    <property type="project" value="UniProtKB-KW"/>
</dbReference>
<dbReference type="Proteomes" id="UP000230002">
    <property type="component" value="Unassembled WGS sequence"/>
</dbReference>
<name>A0A2G8S5W1_9APHY</name>
<feature type="domain" description="CCHC-type" evidence="11">
    <location>
        <begin position="241"/>
        <end position="254"/>
    </location>
</feature>
<dbReference type="Gene3D" id="3.30.420.10">
    <property type="entry name" value="Ribonuclease H-like superfamily/Ribonuclease H"/>
    <property type="match status" value="1"/>
</dbReference>
<dbReference type="GO" id="GO:0006508">
    <property type="term" value="P:proteolysis"/>
    <property type="evidence" value="ECO:0007669"/>
    <property type="project" value="UniProtKB-KW"/>
</dbReference>